<name>A0AAD5E183_UMBRA</name>
<feature type="compositionally biased region" description="Low complexity" evidence="1">
    <location>
        <begin position="79"/>
        <end position="89"/>
    </location>
</feature>
<evidence type="ECO:0000256" key="1">
    <source>
        <dbReference type="SAM" id="MobiDB-lite"/>
    </source>
</evidence>
<organism evidence="2 3">
    <name type="scientific">Umbelopsis ramanniana AG</name>
    <dbReference type="NCBI Taxonomy" id="1314678"/>
    <lineage>
        <taxon>Eukaryota</taxon>
        <taxon>Fungi</taxon>
        <taxon>Fungi incertae sedis</taxon>
        <taxon>Mucoromycota</taxon>
        <taxon>Mucoromycotina</taxon>
        <taxon>Umbelopsidomycetes</taxon>
        <taxon>Umbelopsidales</taxon>
        <taxon>Umbelopsidaceae</taxon>
        <taxon>Umbelopsis</taxon>
    </lineage>
</organism>
<feature type="compositionally biased region" description="Polar residues" evidence="1">
    <location>
        <begin position="176"/>
        <end position="187"/>
    </location>
</feature>
<evidence type="ECO:0000313" key="2">
    <source>
        <dbReference type="EMBL" id="KAI8575059.1"/>
    </source>
</evidence>
<dbReference type="AlphaFoldDB" id="A0AAD5E183"/>
<accession>A0AAD5E183</accession>
<feature type="region of interest" description="Disordered" evidence="1">
    <location>
        <begin position="73"/>
        <end position="192"/>
    </location>
</feature>
<dbReference type="EMBL" id="MU621004">
    <property type="protein sequence ID" value="KAI8575059.1"/>
    <property type="molecule type" value="Genomic_DNA"/>
</dbReference>
<reference evidence="2" key="1">
    <citation type="submission" date="2021-06" db="EMBL/GenBank/DDBJ databases">
        <authorList>
            <consortium name="DOE Joint Genome Institute"/>
            <person name="Mondo S.J."/>
            <person name="Amses K.R."/>
            <person name="Simmons D.R."/>
            <person name="Longcore J.E."/>
            <person name="Seto K."/>
            <person name="Alves G.H."/>
            <person name="Bonds A.E."/>
            <person name="Quandt C.A."/>
            <person name="Davis W.J."/>
            <person name="Chang Y."/>
            <person name="Letcher P.M."/>
            <person name="Powell M.J."/>
            <person name="Kuo A."/>
            <person name="Labutti K."/>
            <person name="Pangilinan J."/>
            <person name="Andreopoulos W."/>
            <person name="Tritt A."/>
            <person name="Riley R."/>
            <person name="Hundley H."/>
            <person name="Johnson J."/>
            <person name="Lipzen A."/>
            <person name="Barry K."/>
            <person name="Berbee M.L."/>
            <person name="Buchler N.E."/>
            <person name="Grigoriev I.V."/>
            <person name="Spatafora J.W."/>
            <person name="Stajich J.E."/>
            <person name="James T.Y."/>
        </authorList>
    </citation>
    <scope>NUCLEOTIDE SEQUENCE</scope>
    <source>
        <strain evidence="2">AG</strain>
    </source>
</reference>
<gene>
    <name evidence="2" type="ORF">K450DRAFT_263518</name>
</gene>
<evidence type="ECO:0000313" key="3">
    <source>
        <dbReference type="Proteomes" id="UP001206595"/>
    </source>
</evidence>
<dbReference type="RefSeq" id="XP_051440064.1">
    <property type="nucleotide sequence ID" value="XM_051592659.1"/>
</dbReference>
<proteinExistence type="predicted"/>
<dbReference type="GeneID" id="75918001"/>
<protein>
    <submittedName>
        <fullName evidence="2">Uncharacterized protein</fullName>
    </submittedName>
</protein>
<comment type="caution">
    <text evidence="2">The sequence shown here is derived from an EMBL/GenBank/DDBJ whole genome shotgun (WGS) entry which is preliminary data.</text>
</comment>
<sequence length="211" mass="23862">MVMAPVDHSFYSKRSSRRKQGEIDKLLERMHIRLALAAFKAQYGYETCALDTLESKLMRHSPLSPYNHAHGYAKQVARSTTSSNESSSSTERKVRSSSRLPIRKAYHDYVVHSTRTPPPTSPHRRSIKAASKAYLTPTSPMFNPPVADESAKRSTTPHRSRTPRSMSPTYRRQHHSPTPQKPSTSLWDQAAEPSVDETNAANLLMGLWYAR</sequence>
<reference evidence="2" key="2">
    <citation type="journal article" date="2022" name="Proc. Natl. Acad. Sci. U.S.A.">
        <title>Diploid-dominant life cycles characterize the early evolution of Fungi.</title>
        <authorList>
            <person name="Amses K.R."/>
            <person name="Simmons D.R."/>
            <person name="Longcore J.E."/>
            <person name="Mondo S.J."/>
            <person name="Seto K."/>
            <person name="Jeronimo G.H."/>
            <person name="Bonds A.E."/>
            <person name="Quandt C.A."/>
            <person name="Davis W.J."/>
            <person name="Chang Y."/>
            <person name="Federici B.A."/>
            <person name="Kuo A."/>
            <person name="LaButti K."/>
            <person name="Pangilinan J."/>
            <person name="Andreopoulos W."/>
            <person name="Tritt A."/>
            <person name="Riley R."/>
            <person name="Hundley H."/>
            <person name="Johnson J."/>
            <person name="Lipzen A."/>
            <person name="Barry K."/>
            <person name="Lang B.F."/>
            <person name="Cuomo C.A."/>
            <person name="Buchler N.E."/>
            <person name="Grigoriev I.V."/>
            <person name="Spatafora J.W."/>
            <person name="Stajich J.E."/>
            <person name="James T.Y."/>
        </authorList>
    </citation>
    <scope>NUCLEOTIDE SEQUENCE</scope>
    <source>
        <strain evidence="2">AG</strain>
    </source>
</reference>
<keyword evidence="3" id="KW-1185">Reference proteome</keyword>
<dbReference type="Proteomes" id="UP001206595">
    <property type="component" value="Unassembled WGS sequence"/>
</dbReference>